<proteinExistence type="predicted"/>
<comment type="caution">
    <text evidence="1">The sequence shown here is derived from an EMBL/GenBank/DDBJ whole genome shotgun (WGS) entry which is preliminary data.</text>
</comment>
<dbReference type="Proteomes" id="UP001417504">
    <property type="component" value="Unassembled WGS sequence"/>
</dbReference>
<keyword evidence="2" id="KW-1185">Reference proteome</keyword>
<evidence type="ECO:0000313" key="1">
    <source>
        <dbReference type="EMBL" id="KAK9085416.1"/>
    </source>
</evidence>
<name>A0AAP0E2H7_9MAGN</name>
<dbReference type="AlphaFoldDB" id="A0AAP0E2H7"/>
<gene>
    <name evidence="1" type="ORF">Sjap_025827</name>
</gene>
<accession>A0AAP0E2H7</accession>
<dbReference type="EMBL" id="JBBNAE010000011">
    <property type="protein sequence ID" value="KAK9085416.1"/>
    <property type="molecule type" value="Genomic_DNA"/>
</dbReference>
<sequence length="68" mass="7247">MGAVMAPCDTLHGASDAVEGKEAGRHDAKVDLVEDGEEVFELTVDDRAPEMVVPVRPPPRDPLPPDKA</sequence>
<reference evidence="1 2" key="1">
    <citation type="submission" date="2024-01" db="EMBL/GenBank/DDBJ databases">
        <title>Genome assemblies of Stephania.</title>
        <authorList>
            <person name="Yang L."/>
        </authorList>
    </citation>
    <scope>NUCLEOTIDE SEQUENCE [LARGE SCALE GENOMIC DNA]</scope>
    <source>
        <strain evidence="1">QJT</strain>
        <tissue evidence="1">Leaf</tissue>
    </source>
</reference>
<organism evidence="1 2">
    <name type="scientific">Stephania japonica</name>
    <dbReference type="NCBI Taxonomy" id="461633"/>
    <lineage>
        <taxon>Eukaryota</taxon>
        <taxon>Viridiplantae</taxon>
        <taxon>Streptophyta</taxon>
        <taxon>Embryophyta</taxon>
        <taxon>Tracheophyta</taxon>
        <taxon>Spermatophyta</taxon>
        <taxon>Magnoliopsida</taxon>
        <taxon>Ranunculales</taxon>
        <taxon>Menispermaceae</taxon>
        <taxon>Menispermoideae</taxon>
        <taxon>Cissampelideae</taxon>
        <taxon>Stephania</taxon>
    </lineage>
</organism>
<evidence type="ECO:0000313" key="2">
    <source>
        <dbReference type="Proteomes" id="UP001417504"/>
    </source>
</evidence>
<protein>
    <submittedName>
        <fullName evidence="1">Uncharacterized protein</fullName>
    </submittedName>
</protein>